<dbReference type="Proteomes" id="UP001497700">
    <property type="component" value="Unassembled WGS sequence"/>
</dbReference>
<sequence length="229" mass="25190">MDANDNYFASWDTRGGGSHWCYSGGIESDYSTLMSFINKAADKSNVKVTFGSSVGDFISWSKESWRSWGGLNDFDWVSGSLNATNFRCAAYGVGHGQVFLFNDGKVRWCYLDQYPDLVKLLRSAHLGDVIFVAMNPYRGNEYFVVLANQEVHIRASAVVERDVVKVLEAYPSLEVISSTVVKRNTTISTSVGLPKQTRRSEFLQGITRSVASAATTAILTAAFGACTVM</sequence>
<reference evidence="1 2" key="1">
    <citation type="journal article" date="2022" name="New Phytol.">
        <title>Ecological generalism drives hyperdiversity of secondary metabolite gene clusters in xylarialean endophytes.</title>
        <authorList>
            <person name="Franco M.E.E."/>
            <person name="Wisecaver J.H."/>
            <person name="Arnold A.E."/>
            <person name="Ju Y.M."/>
            <person name="Slot J.C."/>
            <person name="Ahrendt S."/>
            <person name="Moore L.P."/>
            <person name="Eastman K.E."/>
            <person name="Scott K."/>
            <person name="Konkel Z."/>
            <person name="Mondo S.J."/>
            <person name="Kuo A."/>
            <person name="Hayes R.D."/>
            <person name="Haridas S."/>
            <person name="Andreopoulos B."/>
            <person name="Riley R."/>
            <person name="LaButti K."/>
            <person name="Pangilinan J."/>
            <person name="Lipzen A."/>
            <person name="Amirebrahimi M."/>
            <person name="Yan J."/>
            <person name="Adam C."/>
            <person name="Keymanesh K."/>
            <person name="Ng V."/>
            <person name="Louie K."/>
            <person name="Northen T."/>
            <person name="Drula E."/>
            <person name="Henrissat B."/>
            <person name="Hsieh H.M."/>
            <person name="Youens-Clark K."/>
            <person name="Lutzoni F."/>
            <person name="Miadlikowska J."/>
            <person name="Eastwood D.C."/>
            <person name="Hamelin R.C."/>
            <person name="Grigoriev I.V."/>
            <person name="U'Ren J.M."/>
        </authorList>
    </citation>
    <scope>NUCLEOTIDE SEQUENCE [LARGE SCALE GENOMIC DNA]</scope>
    <source>
        <strain evidence="1 2">CBS 119005</strain>
    </source>
</reference>
<gene>
    <name evidence="1" type="ORF">F4820DRAFT_138698</name>
</gene>
<evidence type="ECO:0000313" key="1">
    <source>
        <dbReference type="EMBL" id="KAI4859838.1"/>
    </source>
</evidence>
<organism evidence="1 2">
    <name type="scientific">Hypoxylon rubiginosum</name>
    <dbReference type="NCBI Taxonomy" id="110542"/>
    <lineage>
        <taxon>Eukaryota</taxon>
        <taxon>Fungi</taxon>
        <taxon>Dikarya</taxon>
        <taxon>Ascomycota</taxon>
        <taxon>Pezizomycotina</taxon>
        <taxon>Sordariomycetes</taxon>
        <taxon>Xylariomycetidae</taxon>
        <taxon>Xylariales</taxon>
        <taxon>Hypoxylaceae</taxon>
        <taxon>Hypoxylon</taxon>
    </lineage>
</organism>
<accession>A0ACB9YKG0</accession>
<name>A0ACB9YKG0_9PEZI</name>
<evidence type="ECO:0000313" key="2">
    <source>
        <dbReference type="Proteomes" id="UP001497700"/>
    </source>
</evidence>
<comment type="caution">
    <text evidence="1">The sequence shown here is derived from an EMBL/GenBank/DDBJ whole genome shotgun (WGS) entry which is preliminary data.</text>
</comment>
<dbReference type="EMBL" id="MU393610">
    <property type="protein sequence ID" value="KAI4859838.1"/>
    <property type="molecule type" value="Genomic_DNA"/>
</dbReference>
<protein>
    <submittedName>
        <fullName evidence="1">Uncharacterized protein</fullName>
    </submittedName>
</protein>
<keyword evidence="2" id="KW-1185">Reference proteome</keyword>
<proteinExistence type="predicted"/>